<evidence type="ECO:0000256" key="1">
    <source>
        <dbReference type="SAM" id="MobiDB-lite"/>
    </source>
</evidence>
<accession>S9UKN8</accession>
<reference evidence="2 3" key="1">
    <citation type="journal article" date="2013" name="PLoS ONE">
        <title>Predicting the Proteins of Angomonas deanei, Strigomonas culicis and Their Respective Endosymbionts Reveals New Aspects of the Trypanosomatidae Family.</title>
        <authorList>
            <person name="Motta M.C."/>
            <person name="Martins A.C."/>
            <person name="de Souza S.S."/>
            <person name="Catta-Preta C.M."/>
            <person name="Silva R."/>
            <person name="Klein C.C."/>
            <person name="de Almeida L.G."/>
            <person name="de Lima Cunha O."/>
            <person name="Ciapina L.P."/>
            <person name="Brocchi M."/>
            <person name="Colabardini A.C."/>
            <person name="de Araujo Lima B."/>
            <person name="Machado C.R."/>
            <person name="de Almeida Soares C.M."/>
            <person name="Probst C.M."/>
            <person name="de Menezes C.B."/>
            <person name="Thompson C.E."/>
            <person name="Bartholomeu D.C."/>
            <person name="Gradia D.F."/>
            <person name="Pavoni D.P."/>
            <person name="Grisard E.C."/>
            <person name="Fantinatti-Garboggini F."/>
            <person name="Marchini F.K."/>
            <person name="Rodrigues-Luiz G.F."/>
            <person name="Wagner G."/>
            <person name="Goldman G.H."/>
            <person name="Fietto J.L."/>
            <person name="Elias M.C."/>
            <person name="Goldman M.H."/>
            <person name="Sagot M.F."/>
            <person name="Pereira M."/>
            <person name="Stoco P.H."/>
            <person name="de Mendonca-Neto R.P."/>
            <person name="Teixeira S.M."/>
            <person name="Maciel T.E."/>
            <person name="de Oliveira Mendes T.A."/>
            <person name="Urmenyi T.P."/>
            <person name="de Souza W."/>
            <person name="Schenkman S."/>
            <person name="de Vasconcelos A.T."/>
        </authorList>
    </citation>
    <scope>NUCLEOTIDE SEQUENCE [LARGE SCALE GENOMIC DNA]</scope>
</reference>
<feature type="compositionally biased region" description="Low complexity" evidence="1">
    <location>
        <begin position="1"/>
        <end position="26"/>
    </location>
</feature>
<dbReference type="EMBL" id="ATMH01012392">
    <property type="protein sequence ID" value="EPY15221.1"/>
    <property type="molecule type" value="Genomic_DNA"/>
</dbReference>
<evidence type="ECO:0000313" key="2">
    <source>
        <dbReference type="EMBL" id="EPY15221.1"/>
    </source>
</evidence>
<feature type="region of interest" description="Disordered" evidence="1">
    <location>
        <begin position="1"/>
        <end position="33"/>
    </location>
</feature>
<protein>
    <submittedName>
        <fullName evidence="2">Uncharacterized protein</fullName>
    </submittedName>
</protein>
<keyword evidence="3" id="KW-1185">Reference proteome</keyword>
<comment type="caution">
    <text evidence="2">The sequence shown here is derived from an EMBL/GenBank/DDBJ whole genome shotgun (WGS) entry which is preliminary data.</text>
</comment>
<organism evidence="2 3">
    <name type="scientific">Strigomonas culicis</name>
    <dbReference type="NCBI Taxonomy" id="28005"/>
    <lineage>
        <taxon>Eukaryota</taxon>
        <taxon>Discoba</taxon>
        <taxon>Euglenozoa</taxon>
        <taxon>Kinetoplastea</taxon>
        <taxon>Metakinetoplastina</taxon>
        <taxon>Trypanosomatida</taxon>
        <taxon>Trypanosomatidae</taxon>
        <taxon>Strigomonadinae</taxon>
        <taxon>Strigomonas</taxon>
    </lineage>
</organism>
<name>S9UKN8_9TRYP</name>
<gene>
    <name evidence="2" type="ORF">STCU_12235</name>
</gene>
<dbReference type="Proteomes" id="UP000015354">
    <property type="component" value="Unassembled WGS sequence"/>
</dbReference>
<evidence type="ECO:0000313" key="3">
    <source>
        <dbReference type="Proteomes" id="UP000015354"/>
    </source>
</evidence>
<sequence>MPPKVSRSASGSSSGSSATHLSSSLSDQTEGAACPTAAVGLPQVLRSSEEVAPRRRARRPFADSSVDWEHLTAASFAAGVSKKRRTYGASDCTRSCRRTIAEMHSVFLDTLNVTMRTRPPLLFCL</sequence>
<dbReference type="AlphaFoldDB" id="S9UKN8"/>
<proteinExistence type="predicted"/>